<feature type="binding site" evidence="7">
    <location>
        <position position="219"/>
    </location>
    <ligand>
        <name>S-adenosyl-L-methionine</name>
        <dbReference type="ChEBI" id="CHEBI:59789"/>
    </ligand>
</feature>
<dbReference type="InterPro" id="IPR010280">
    <property type="entry name" value="U5_MeTrfase_fam"/>
</dbReference>
<dbReference type="EMBL" id="CP003746">
    <property type="protein sequence ID" value="AFU97956.1"/>
    <property type="molecule type" value="Genomic_DNA"/>
</dbReference>
<dbReference type="EC" id="2.1.1.35" evidence="7"/>
<reference evidence="10 11" key="1">
    <citation type="journal article" date="2013" name="Genome Announc.">
        <title>Complete genome sequence of Simiduia agarivorans SA1(T), a marine bacterium able to degrade a variety of polysaccharides.</title>
        <authorList>
            <person name="Lin S.Y."/>
            <person name="Shieh W.Y."/>
            <person name="Chen J.S."/>
            <person name="Tang S.L."/>
        </authorList>
    </citation>
    <scope>NUCLEOTIDE SEQUENCE [LARGE SCALE GENOMIC DNA]</scope>
    <source>
        <strain evidence="11">DSM 21679 / JCM 13881 / BCRC 17597 / SA1</strain>
    </source>
</reference>
<dbReference type="PANTHER" id="PTHR47790:SF2">
    <property type="entry name" value="TRNA_TMRNA (URACIL-C(5))-METHYLTRANSFERASE"/>
    <property type="match status" value="1"/>
</dbReference>
<dbReference type="Pfam" id="PF05958">
    <property type="entry name" value="tRNA_U5-meth_tr"/>
    <property type="match status" value="1"/>
</dbReference>
<protein>
    <recommendedName>
        <fullName evidence="7">tRNA/tmRNA (uracil-C(5))-methyltransferase</fullName>
        <ecNumber evidence="7">2.1.1.35</ecNumber>
    </recommendedName>
    <alternativeName>
        <fullName evidence="7">tRNA (uracil(54)-C(5))-methyltransferase</fullName>
    </alternativeName>
    <alternativeName>
        <fullName evidence="7">tRNA(m5U54)-methyltransferase</fullName>
        <shortName evidence="7">RUMT</shortName>
    </alternativeName>
    <alternativeName>
        <fullName evidence="7">tmRNA (uracil(341)-C(5))-methyltransferase</fullName>
    </alternativeName>
</protein>
<feature type="binding site" evidence="7 8">
    <location>
        <position position="186"/>
    </location>
    <ligand>
        <name>S-adenosyl-L-methionine</name>
        <dbReference type="ChEBI" id="CHEBI:59789"/>
    </ligand>
</feature>
<dbReference type="PROSITE" id="PS01231">
    <property type="entry name" value="TRMA_2"/>
    <property type="match status" value="1"/>
</dbReference>
<dbReference type="AlphaFoldDB" id="K4KG58"/>
<dbReference type="CDD" id="cd02440">
    <property type="entry name" value="AdoMet_MTases"/>
    <property type="match status" value="1"/>
</dbReference>
<feature type="binding site" evidence="7 8">
    <location>
        <position position="295"/>
    </location>
    <ligand>
        <name>S-adenosyl-L-methionine</name>
        <dbReference type="ChEBI" id="CHEBI:59789"/>
    </ligand>
</feature>
<evidence type="ECO:0000256" key="6">
    <source>
        <dbReference type="ARBA" id="ARBA00052788"/>
    </source>
</evidence>
<dbReference type="RefSeq" id="WP_015046129.1">
    <property type="nucleotide sequence ID" value="NC_018868.3"/>
</dbReference>
<gene>
    <name evidence="7" type="primary">trmA</name>
    <name evidence="10" type="ordered locus">M5M_03735</name>
</gene>
<comment type="catalytic activity">
    <reaction evidence="5 7">
        <text>uridine(341) in tmRNA + S-adenosyl-L-methionine = 5-methyluridine(341) in tmRNA + S-adenosyl-L-homocysteine + H(+)</text>
        <dbReference type="Rhea" id="RHEA:43612"/>
        <dbReference type="Rhea" id="RHEA-COMP:10630"/>
        <dbReference type="Rhea" id="RHEA-COMP:10631"/>
        <dbReference type="ChEBI" id="CHEBI:15378"/>
        <dbReference type="ChEBI" id="CHEBI:57856"/>
        <dbReference type="ChEBI" id="CHEBI:59789"/>
        <dbReference type="ChEBI" id="CHEBI:65315"/>
        <dbReference type="ChEBI" id="CHEBI:74447"/>
    </reaction>
</comment>
<evidence type="ECO:0000256" key="9">
    <source>
        <dbReference type="PROSITE-ProRule" id="PRU10015"/>
    </source>
</evidence>
<feature type="binding site" evidence="7 8">
    <location>
        <position position="214"/>
    </location>
    <ligand>
        <name>S-adenosyl-L-methionine</name>
        <dbReference type="ChEBI" id="CHEBI:59789"/>
    </ligand>
</feature>
<evidence type="ECO:0000313" key="10">
    <source>
        <dbReference type="EMBL" id="AFU97956.1"/>
    </source>
</evidence>
<sequence length="363" mass="41162">MAVHLVSPEHYDDQLADKVATIERAFAPLDIPAIEVFDSPKSHYRLRAEFKIWQEDGRAHYAMYEKGEYKKPYIIDGFPVGAERINQLMPRLLAEINANETLRKKLFSAEFLTTLSGDALITLLYHKPLDEQWEQAARVLRTSLGVDLIGRSRKQKITLERDYVNETLSVDGKPFHYKQIEGGFTQPNGAVCEKMLAWAVAASKGCSGDLLELYCGNGNFTLPLAQNFDRVLATEISKTSVEAALHNAELNRIENVAIARMSSEEFTQAMDKVRPFRRLAHIDLDSYHFSTLFVDPPRAGLDPDTLALAQRFERIIYISCNPHTLLDNLQGLSNSHKVDRFAVFDQFPYTDHLECGAILSRRD</sequence>
<dbReference type="HAMAP" id="MF_01011">
    <property type="entry name" value="RNA_methyltr_TrmA"/>
    <property type="match status" value="1"/>
</dbReference>
<feature type="active site" description="Proton acceptor" evidence="7">
    <location>
        <position position="354"/>
    </location>
</feature>
<dbReference type="GO" id="GO:0030697">
    <property type="term" value="F:tRNA (uracil(54)-C5)-methyltransferase activity, S-adenosyl methionine-dependent"/>
    <property type="evidence" value="ECO:0007669"/>
    <property type="project" value="UniProtKB-UniRule"/>
</dbReference>
<dbReference type="GO" id="GO:0030488">
    <property type="term" value="P:tRNA methylation"/>
    <property type="evidence" value="ECO:0007669"/>
    <property type="project" value="UniProtKB-UniRule"/>
</dbReference>
<dbReference type="PANTHER" id="PTHR47790">
    <property type="entry name" value="TRNA/TMRNA (URACIL-C(5))-METHYLTRANSFERASE"/>
    <property type="match status" value="1"/>
</dbReference>
<dbReference type="KEGG" id="saga:M5M_03735"/>
<dbReference type="FunFam" id="2.40.50.1070:FF:000001">
    <property type="entry name" value="tRNA/tmRNA (uracil-C(5))-methyltransferase"/>
    <property type="match status" value="1"/>
</dbReference>
<comment type="similarity">
    <text evidence="7">Belongs to the class I-like SAM-binding methyltransferase superfamily. RNA M5U methyltransferase family. TrmA subfamily.</text>
</comment>
<dbReference type="SUPFAM" id="SSF53335">
    <property type="entry name" value="S-adenosyl-L-methionine-dependent methyltransferases"/>
    <property type="match status" value="1"/>
</dbReference>
<dbReference type="FunFam" id="3.40.50.150:FF:000012">
    <property type="entry name" value="tRNA/tmRNA (uracil-C(5))-methyltransferase"/>
    <property type="match status" value="1"/>
</dbReference>
<dbReference type="GO" id="GO:0005829">
    <property type="term" value="C:cytosol"/>
    <property type="evidence" value="ECO:0007669"/>
    <property type="project" value="TreeGrafter"/>
</dbReference>
<keyword evidence="4 7" id="KW-0819">tRNA processing</keyword>
<dbReference type="InterPro" id="IPR030390">
    <property type="entry name" value="MeTrfase_TrmA_AS"/>
</dbReference>
<evidence type="ECO:0000256" key="4">
    <source>
        <dbReference type="ARBA" id="ARBA00022694"/>
    </source>
</evidence>
<evidence type="ECO:0000256" key="2">
    <source>
        <dbReference type="ARBA" id="ARBA00022679"/>
    </source>
</evidence>
<comment type="catalytic activity">
    <reaction evidence="6 7">
        <text>uridine(54) in tRNA + S-adenosyl-L-methionine = 5-methyluridine(54) in tRNA + S-adenosyl-L-homocysteine + H(+)</text>
        <dbReference type="Rhea" id="RHEA:42712"/>
        <dbReference type="Rhea" id="RHEA-COMP:10167"/>
        <dbReference type="Rhea" id="RHEA-COMP:10193"/>
        <dbReference type="ChEBI" id="CHEBI:15378"/>
        <dbReference type="ChEBI" id="CHEBI:57856"/>
        <dbReference type="ChEBI" id="CHEBI:59789"/>
        <dbReference type="ChEBI" id="CHEBI:65315"/>
        <dbReference type="ChEBI" id="CHEBI:74447"/>
        <dbReference type="EC" id="2.1.1.35"/>
    </reaction>
</comment>
<evidence type="ECO:0000256" key="5">
    <source>
        <dbReference type="ARBA" id="ARBA00051255"/>
    </source>
</evidence>
<dbReference type="PROSITE" id="PS51687">
    <property type="entry name" value="SAM_MT_RNA_M5U"/>
    <property type="match status" value="1"/>
</dbReference>
<dbReference type="InterPro" id="IPR030391">
    <property type="entry name" value="MeTrfase_TrmA_CS"/>
</dbReference>
<dbReference type="eggNOG" id="COG2265">
    <property type="taxonomic scope" value="Bacteria"/>
</dbReference>
<feature type="active site" description="Nucleophile" evidence="7 8">
    <location>
        <position position="320"/>
    </location>
</feature>
<keyword evidence="2 7" id="KW-0808">Transferase</keyword>
<name>K4KG58_SIMAS</name>
<dbReference type="GO" id="GO:0019843">
    <property type="term" value="F:rRNA binding"/>
    <property type="evidence" value="ECO:0007669"/>
    <property type="project" value="TreeGrafter"/>
</dbReference>
<dbReference type="Proteomes" id="UP000000466">
    <property type="component" value="Chromosome"/>
</dbReference>
<evidence type="ECO:0000256" key="8">
    <source>
        <dbReference type="PROSITE-ProRule" id="PRU01024"/>
    </source>
</evidence>
<dbReference type="NCBIfam" id="TIGR02143">
    <property type="entry name" value="trmA_only"/>
    <property type="match status" value="1"/>
</dbReference>
<dbReference type="Gene3D" id="2.40.50.1070">
    <property type="match status" value="1"/>
</dbReference>
<dbReference type="GO" id="GO:0000049">
    <property type="term" value="F:tRNA binding"/>
    <property type="evidence" value="ECO:0007669"/>
    <property type="project" value="TreeGrafter"/>
</dbReference>
<comment type="function">
    <text evidence="7">Dual-specificity methyltransferase that catalyzes the formation of 5-methyluridine at position 54 (m5U54) in all tRNAs, and that of position 341 (m5U341) in tmRNA (transfer-mRNA).</text>
</comment>
<dbReference type="OrthoDB" id="9804590at2"/>
<dbReference type="HOGENOM" id="CLU_043022_0_0_6"/>
<accession>K4KG58</accession>
<dbReference type="STRING" id="1117647.M5M_03735"/>
<evidence type="ECO:0000256" key="1">
    <source>
        <dbReference type="ARBA" id="ARBA00022603"/>
    </source>
</evidence>
<dbReference type="Gene3D" id="3.40.50.150">
    <property type="entry name" value="Vaccinia Virus protein VP39"/>
    <property type="match status" value="1"/>
</dbReference>
<keyword evidence="11" id="KW-1185">Reference proteome</keyword>
<proteinExistence type="inferred from homology"/>
<keyword evidence="1 7" id="KW-0489">Methyltransferase</keyword>
<evidence type="ECO:0000256" key="3">
    <source>
        <dbReference type="ARBA" id="ARBA00022691"/>
    </source>
</evidence>
<dbReference type="PROSITE" id="PS01230">
    <property type="entry name" value="TRMA_1"/>
    <property type="match status" value="1"/>
</dbReference>
<evidence type="ECO:0000313" key="11">
    <source>
        <dbReference type="Proteomes" id="UP000000466"/>
    </source>
</evidence>
<dbReference type="InterPro" id="IPR011869">
    <property type="entry name" value="TrmA_MeTrfase"/>
</dbReference>
<keyword evidence="3 7" id="KW-0949">S-adenosyl-L-methionine</keyword>
<feature type="active site" evidence="9">
    <location>
        <position position="320"/>
    </location>
</feature>
<dbReference type="InterPro" id="IPR029063">
    <property type="entry name" value="SAM-dependent_MTases_sf"/>
</dbReference>
<feature type="binding site" evidence="7 8">
    <location>
        <position position="235"/>
    </location>
    <ligand>
        <name>S-adenosyl-L-methionine</name>
        <dbReference type="ChEBI" id="CHEBI:59789"/>
    </ligand>
</feature>
<organism evidence="10 11">
    <name type="scientific">Simiduia agarivorans (strain DSM 21679 / JCM 13881 / BCRC 17597 / SA1)</name>
    <dbReference type="NCBI Taxonomy" id="1117647"/>
    <lineage>
        <taxon>Bacteria</taxon>
        <taxon>Pseudomonadati</taxon>
        <taxon>Pseudomonadota</taxon>
        <taxon>Gammaproteobacteria</taxon>
        <taxon>Cellvibrionales</taxon>
        <taxon>Cellvibrionaceae</taxon>
        <taxon>Simiduia</taxon>
    </lineage>
</organism>
<evidence type="ECO:0000256" key="7">
    <source>
        <dbReference type="HAMAP-Rule" id="MF_01011"/>
    </source>
</evidence>